<accession>A0A2G4EY13</accession>
<evidence type="ECO:0000313" key="1">
    <source>
        <dbReference type="EMBL" id="PHX54368.1"/>
    </source>
</evidence>
<gene>
    <name evidence="1" type="ORF">CP500_016570</name>
</gene>
<protein>
    <submittedName>
        <fullName evidence="1">CopG family transcriptional regulator</fullName>
    </submittedName>
</protein>
<dbReference type="EMBL" id="NXIB02000106">
    <property type="protein sequence ID" value="PHX54368.1"/>
    <property type="molecule type" value="Genomic_DNA"/>
</dbReference>
<evidence type="ECO:0000313" key="2">
    <source>
        <dbReference type="Proteomes" id="UP000226442"/>
    </source>
</evidence>
<proteinExistence type="predicted"/>
<organism evidence="1 2">
    <name type="scientific">Tychonema bourrellyi FEM_GT703</name>
    <dbReference type="NCBI Taxonomy" id="2040638"/>
    <lineage>
        <taxon>Bacteria</taxon>
        <taxon>Bacillati</taxon>
        <taxon>Cyanobacteriota</taxon>
        <taxon>Cyanophyceae</taxon>
        <taxon>Oscillatoriophycideae</taxon>
        <taxon>Oscillatoriales</taxon>
        <taxon>Microcoleaceae</taxon>
        <taxon>Tychonema</taxon>
    </lineage>
</organism>
<dbReference type="Proteomes" id="UP000226442">
    <property type="component" value="Unassembled WGS sequence"/>
</dbReference>
<dbReference type="AlphaFoldDB" id="A0A2G4EY13"/>
<keyword evidence="2" id="KW-1185">Reference proteome</keyword>
<sequence>MKKRLDFRIEEYEFQILEDYCELVGRTKTDVLRELIRGLKTKKKPS</sequence>
<comment type="caution">
    <text evidence="1">The sequence shown here is derived from an EMBL/GenBank/DDBJ whole genome shotgun (WGS) entry which is preliminary data.</text>
</comment>
<reference evidence="1" key="1">
    <citation type="submission" date="2017-10" db="EMBL/GenBank/DDBJ databases">
        <title>Draft genome sequence of the planktic cyanobacteria Tychonema bourrellyi isolated from alpine lentic freshwater.</title>
        <authorList>
            <person name="Tett A."/>
            <person name="Armanini F."/>
            <person name="Asnicar F."/>
            <person name="Boscaini A."/>
            <person name="Pasolli E."/>
            <person name="Zolfo M."/>
            <person name="Donati C."/>
            <person name="Salmaso N."/>
            <person name="Segata N."/>
        </authorList>
    </citation>
    <scope>NUCLEOTIDE SEQUENCE</scope>
    <source>
        <strain evidence="1">FEM_GT703</strain>
    </source>
</reference>
<name>A0A2G4EY13_9CYAN</name>